<keyword evidence="13" id="KW-1185">Reference proteome</keyword>
<comment type="caution">
    <text evidence="9">Lacks conserved residue(s) required for the propagation of feature annotation.</text>
</comment>
<evidence type="ECO:0000313" key="12">
    <source>
        <dbReference type="EMBL" id="QSB06573.1"/>
    </source>
</evidence>
<accession>A0A895XSU6</accession>
<proteinExistence type="inferred from homology"/>
<reference evidence="12" key="1">
    <citation type="submission" date="2021-02" db="EMBL/GenBank/DDBJ databases">
        <title>Natronoglycomyces albus gen. nov., sp. nov, a haloalkaliphilic actinobacterium from a soda solonchak soil.</title>
        <authorList>
            <person name="Sorokin D.Y."/>
            <person name="Khijniak T.V."/>
            <person name="Zakharycheva A.P."/>
            <person name="Boueva O.V."/>
            <person name="Ariskina E.V."/>
            <person name="Hahnke R.L."/>
            <person name="Bunk B."/>
            <person name="Sproer C."/>
            <person name="Schumann P."/>
            <person name="Evtushenko L.I."/>
            <person name="Kublanov I.V."/>
        </authorList>
    </citation>
    <scope>NUCLEOTIDE SEQUENCE</scope>
    <source>
        <strain evidence="12">DSM 106290</strain>
    </source>
</reference>
<dbReference type="EC" id="2.4.2.18" evidence="9"/>
<dbReference type="InterPro" id="IPR000312">
    <property type="entry name" value="Glycosyl_Trfase_fam3"/>
</dbReference>
<dbReference type="SUPFAM" id="SSF47648">
    <property type="entry name" value="Nucleoside phosphorylase/phosphoribosyltransferase N-terminal domain"/>
    <property type="match status" value="1"/>
</dbReference>
<dbReference type="EMBL" id="CP070496">
    <property type="protein sequence ID" value="QSB06573.1"/>
    <property type="molecule type" value="Genomic_DNA"/>
</dbReference>
<dbReference type="SUPFAM" id="SSF52418">
    <property type="entry name" value="Nucleoside phosphorylase/phosphoribosyltransferase catalytic domain"/>
    <property type="match status" value="1"/>
</dbReference>
<gene>
    <name evidence="9 12" type="primary">trpD</name>
    <name evidence="12" type="ORF">JQS30_06635</name>
</gene>
<comment type="subunit">
    <text evidence="9">Homodimer.</text>
</comment>
<evidence type="ECO:0000256" key="4">
    <source>
        <dbReference type="ARBA" id="ARBA00022679"/>
    </source>
</evidence>
<comment type="similarity">
    <text evidence="9">Belongs to the anthranilate phosphoribosyltransferase family.</text>
</comment>
<feature type="binding site" evidence="9">
    <location>
        <position position="230"/>
    </location>
    <ligand>
        <name>Mg(2+)</name>
        <dbReference type="ChEBI" id="CHEBI:18420"/>
        <label>1</label>
    </ligand>
</feature>
<keyword evidence="9" id="KW-0460">Magnesium</keyword>
<dbReference type="GO" id="GO:0000162">
    <property type="term" value="P:L-tryptophan biosynthetic process"/>
    <property type="evidence" value="ECO:0007669"/>
    <property type="project" value="UniProtKB-UniRule"/>
</dbReference>
<dbReference type="Gene3D" id="3.40.1030.10">
    <property type="entry name" value="Nucleoside phosphorylase/phosphoribosyltransferase catalytic domain"/>
    <property type="match status" value="1"/>
</dbReference>
<protein>
    <recommendedName>
        <fullName evidence="9">Anthranilate phosphoribosyltransferase</fullName>
        <ecNumber evidence="9">2.4.2.18</ecNumber>
    </recommendedName>
</protein>
<evidence type="ECO:0000256" key="3">
    <source>
        <dbReference type="ARBA" id="ARBA00022676"/>
    </source>
</evidence>
<dbReference type="GO" id="GO:0000287">
    <property type="term" value="F:magnesium ion binding"/>
    <property type="evidence" value="ECO:0007669"/>
    <property type="project" value="UniProtKB-UniRule"/>
</dbReference>
<dbReference type="RefSeq" id="WP_213172584.1">
    <property type="nucleotide sequence ID" value="NZ_CP070496.1"/>
</dbReference>
<dbReference type="AlphaFoldDB" id="A0A895XSU6"/>
<dbReference type="InterPro" id="IPR036320">
    <property type="entry name" value="Glycosyl_Trfase_fam3_N_dom_sf"/>
</dbReference>
<keyword evidence="4 9" id="KW-0808">Transferase</keyword>
<feature type="binding site" evidence="9">
    <location>
        <position position="97"/>
    </location>
    <ligand>
        <name>Mg(2+)</name>
        <dbReference type="ChEBI" id="CHEBI:18420"/>
        <label>1</label>
    </ligand>
</feature>
<keyword evidence="6 9" id="KW-0057">Aromatic amino acid biosynthesis</keyword>
<organism evidence="12 13">
    <name type="scientific">Natronoglycomyces albus</name>
    <dbReference type="NCBI Taxonomy" id="2811108"/>
    <lineage>
        <taxon>Bacteria</taxon>
        <taxon>Bacillati</taxon>
        <taxon>Actinomycetota</taxon>
        <taxon>Actinomycetes</taxon>
        <taxon>Glycomycetales</taxon>
        <taxon>Glycomycetaceae</taxon>
        <taxon>Natronoglycomyces</taxon>
    </lineage>
</organism>
<keyword evidence="5 9" id="KW-0822">Tryptophan biosynthesis</keyword>
<dbReference type="Gene3D" id="1.20.970.10">
    <property type="entry name" value="Transferase, Pyrimidine Nucleoside Phosphorylase, Chain C"/>
    <property type="match status" value="1"/>
</dbReference>
<feature type="domain" description="Glycosyl transferase family 3 N-terminal" evidence="11">
    <location>
        <begin position="9"/>
        <end position="67"/>
    </location>
</feature>
<dbReference type="Proteomes" id="UP000662939">
    <property type="component" value="Chromosome"/>
</dbReference>
<evidence type="ECO:0000256" key="9">
    <source>
        <dbReference type="HAMAP-Rule" id="MF_00211"/>
    </source>
</evidence>
<comment type="function">
    <text evidence="9">Catalyzes the transfer of the phosphoribosyl group of 5-phosphorylribose-1-pyrophosphate (PRPP) to anthranilate to yield N-(5'-phosphoribosyl)-anthranilate (PRA).</text>
</comment>
<feature type="binding site" evidence="9">
    <location>
        <begin position="88"/>
        <end position="89"/>
    </location>
    <ligand>
        <name>5-phospho-alpha-D-ribose 1-diphosphate</name>
        <dbReference type="ChEBI" id="CHEBI:58017"/>
    </ligand>
</feature>
<evidence type="ECO:0000259" key="10">
    <source>
        <dbReference type="Pfam" id="PF00591"/>
    </source>
</evidence>
<dbReference type="PANTHER" id="PTHR43285:SF2">
    <property type="entry name" value="ANTHRANILATE PHOSPHORIBOSYLTRANSFERASE"/>
    <property type="match status" value="1"/>
</dbReference>
<feature type="binding site" evidence="9">
    <location>
        <begin position="95"/>
        <end position="98"/>
    </location>
    <ligand>
        <name>5-phospho-alpha-D-ribose 1-diphosphate</name>
        <dbReference type="ChEBI" id="CHEBI:58017"/>
    </ligand>
</feature>
<comment type="cofactor">
    <cofactor evidence="9">
        <name>Mg(2+)</name>
        <dbReference type="ChEBI" id="CHEBI:18420"/>
    </cofactor>
    <text evidence="9">Binds 2 magnesium ions per monomer.</text>
</comment>
<evidence type="ECO:0000256" key="7">
    <source>
        <dbReference type="ARBA" id="ARBA00052328"/>
    </source>
</evidence>
<dbReference type="HAMAP" id="MF_00211">
    <property type="entry name" value="TrpD"/>
    <property type="match status" value="1"/>
</dbReference>
<feature type="binding site" evidence="9">
    <location>
        <position position="171"/>
    </location>
    <ligand>
        <name>anthranilate</name>
        <dbReference type="ChEBI" id="CHEBI:16567"/>
        <label>2</label>
    </ligand>
</feature>
<dbReference type="KEGG" id="nav:JQS30_06635"/>
<evidence type="ECO:0000256" key="2">
    <source>
        <dbReference type="ARBA" id="ARBA00022605"/>
    </source>
</evidence>
<dbReference type="PANTHER" id="PTHR43285">
    <property type="entry name" value="ANTHRANILATE PHOSPHORIBOSYLTRANSFERASE"/>
    <property type="match status" value="1"/>
</dbReference>
<evidence type="ECO:0000256" key="8">
    <source>
        <dbReference type="ARBA" id="ARBA00061188"/>
    </source>
</evidence>
<evidence type="ECO:0000256" key="6">
    <source>
        <dbReference type="ARBA" id="ARBA00023141"/>
    </source>
</evidence>
<dbReference type="Pfam" id="PF02885">
    <property type="entry name" value="Glycos_trans_3N"/>
    <property type="match status" value="1"/>
</dbReference>
<feature type="binding site" evidence="9">
    <location>
        <position position="85"/>
    </location>
    <ligand>
        <name>anthranilate</name>
        <dbReference type="ChEBI" id="CHEBI:16567"/>
        <label>1</label>
    </ligand>
</feature>
<keyword evidence="2 9" id="KW-0028">Amino-acid biosynthesis</keyword>
<dbReference type="GO" id="GO:0004048">
    <property type="term" value="F:anthranilate phosphoribosyltransferase activity"/>
    <property type="evidence" value="ECO:0007669"/>
    <property type="project" value="UniProtKB-UniRule"/>
</dbReference>
<evidence type="ECO:0000259" key="11">
    <source>
        <dbReference type="Pfam" id="PF02885"/>
    </source>
</evidence>
<feature type="domain" description="Glycosyl transferase family 3" evidence="10">
    <location>
        <begin position="78"/>
        <end position="340"/>
    </location>
</feature>
<feature type="binding site" evidence="9">
    <location>
        <begin position="113"/>
        <end position="121"/>
    </location>
    <ligand>
        <name>5-phospho-alpha-D-ribose 1-diphosphate</name>
        <dbReference type="ChEBI" id="CHEBI:58017"/>
    </ligand>
</feature>
<dbReference type="UniPathway" id="UPA00035">
    <property type="reaction ID" value="UER00041"/>
</dbReference>
<dbReference type="InterPro" id="IPR035902">
    <property type="entry name" value="Nuc_phospho_transferase"/>
</dbReference>
<keyword evidence="3 9" id="KW-0328">Glycosyltransferase</keyword>
<feature type="binding site" evidence="9">
    <location>
        <position position="125"/>
    </location>
    <ligand>
        <name>5-phospho-alpha-D-ribose 1-diphosphate</name>
        <dbReference type="ChEBI" id="CHEBI:58017"/>
    </ligand>
</feature>
<dbReference type="Pfam" id="PF00591">
    <property type="entry name" value="Glycos_transf_3"/>
    <property type="match status" value="1"/>
</dbReference>
<comment type="similarity">
    <text evidence="8">In the C-terminal section; belongs to the anthranilate phosphoribosyltransferase family.</text>
</comment>
<dbReference type="NCBIfam" id="TIGR01245">
    <property type="entry name" value="trpD"/>
    <property type="match status" value="1"/>
</dbReference>
<feature type="binding site" evidence="9">
    <location>
        <position position="230"/>
    </location>
    <ligand>
        <name>Mg(2+)</name>
        <dbReference type="ChEBI" id="CHEBI:18420"/>
        <label>2</label>
    </ligand>
</feature>
<name>A0A895XSU6_9ACTN</name>
<feature type="binding site" evidence="9">
    <location>
        <position position="93"/>
    </location>
    <ligand>
        <name>5-phospho-alpha-D-ribose 1-diphosphate</name>
        <dbReference type="ChEBI" id="CHEBI:58017"/>
    </ligand>
</feature>
<comment type="catalytic activity">
    <reaction evidence="7 9">
        <text>N-(5-phospho-beta-D-ribosyl)anthranilate + diphosphate = 5-phospho-alpha-D-ribose 1-diphosphate + anthranilate</text>
        <dbReference type="Rhea" id="RHEA:11768"/>
        <dbReference type="ChEBI" id="CHEBI:16567"/>
        <dbReference type="ChEBI" id="CHEBI:18277"/>
        <dbReference type="ChEBI" id="CHEBI:33019"/>
        <dbReference type="ChEBI" id="CHEBI:58017"/>
        <dbReference type="EC" id="2.4.2.18"/>
    </reaction>
</comment>
<evidence type="ECO:0000256" key="5">
    <source>
        <dbReference type="ARBA" id="ARBA00022822"/>
    </source>
</evidence>
<dbReference type="InterPro" id="IPR017459">
    <property type="entry name" value="Glycosyl_Trfase_fam3_N_dom"/>
</dbReference>
<sequence>MSEQTWPGVLSQLIAQKDLRRDVTDWAMSQIMAGKASEAQVAAFAVLLHAKGETVEELAGITERMLAETTRLDAPELQPAVDIVGTGGDGSNSVNISTMSSVVVAATGVPVIKHGSRAASSTCGSADLLEELGVSLEVDPLSVVEVVRDVGIGFCFAKSFHPGMRHAAGARTELGVRTVFNLLGPLTNPAQPPAGLIGCADLRKSGILAELFARRGASVLVVRGEDGLDEISTSMATRVWVTANGRVTDTVIDAADFGFARCEAGALRGAEAAYNAAVARDTFAGKEGAVRDAVLINSGAALASLEGLKPEVDLHDDEQLFASIRAGVERARAAIDSGAATKLLQRWIETSQRLG</sequence>
<dbReference type="GO" id="GO:0005829">
    <property type="term" value="C:cytosol"/>
    <property type="evidence" value="ECO:0007669"/>
    <property type="project" value="TreeGrafter"/>
</dbReference>
<dbReference type="InterPro" id="IPR005940">
    <property type="entry name" value="Anthranilate_Pribosyl_Tfrase"/>
</dbReference>
<dbReference type="FunFam" id="3.40.1030.10:FF:000002">
    <property type="entry name" value="Anthranilate phosphoribosyltransferase"/>
    <property type="match status" value="1"/>
</dbReference>
<comment type="pathway">
    <text evidence="1 9">Amino-acid biosynthesis; L-tryptophan biosynthesis; L-tryptophan from chorismate: step 2/5.</text>
</comment>
<feature type="binding site" evidence="9">
    <location>
        <position position="85"/>
    </location>
    <ligand>
        <name>5-phospho-alpha-D-ribose 1-diphosphate</name>
        <dbReference type="ChEBI" id="CHEBI:58017"/>
    </ligand>
</feature>
<keyword evidence="9" id="KW-0479">Metal-binding</keyword>
<feature type="binding site" evidence="9">
    <location>
        <position position="229"/>
    </location>
    <ligand>
        <name>Mg(2+)</name>
        <dbReference type="ChEBI" id="CHEBI:18420"/>
        <label>2</label>
    </ligand>
</feature>
<evidence type="ECO:0000313" key="13">
    <source>
        <dbReference type="Proteomes" id="UP000662939"/>
    </source>
</evidence>
<evidence type="ECO:0000256" key="1">
    <source>
        <dbReference type="ARBA" id="ARBA00004907"/>
    </source>
</evidence>